<organism evidence="1 2">
    <name type="scientific">Candida boidinii</name>
    <name type="common">Yeast</name>
    <dbReference type="NCBI Taxonomy" id="5477"/>
    <lineage>
        <taxon>Eukaryota</taxon>
        <taxon>Fungi</taxon>
        <taxon>Dikarya</taxon>
        <taxon>Ascomycota</taxon>
        <taxon>Saccharomycotina</taxon>
        <taxon>Pichiomycetes</taxon>
        <taxon>Pichiales</taxon>
        <taxon>Pichiaceae</taxon>
        <taxon>Ogataea</taxon>
        <taxon>Ogataea/Candida clade</taxon>
    </lineage>
</organism>
<dbReference type="Proteomes" id="UP001165101">
    <property type="component" value="Unassembled WGS sequence"/>
</dbReference>
<protein>
    <submittedName>
        <fullName evidence="1">Unnamed protein product</fullName>
    </submittedName>
</protein>
<gene>
    <name evidence="1" type="ORF">Cboi01_000353200</name>
</gene>
<reference evidence="1" key="1">
    <citation type="submission" date="2023-04" db="EMBL/GenBank/DDBJ databases">
        <title>Candida boidinii NBRC 1967.</title>
        <authorList>
            <person name="Ichikawa N."/>
            <person name="Sato H."/>
            <person name="Tonouchi N."/>
        </authorList>
    </citation>
    <scope>NUCLEOTIDE SEQUENCE</scope>
    <source>
        <strain evidence="1">NBRC 1967</strain>
    </source>
</reference>
<sequence>MADELKRDLEVLEAQLKAQRATLELQQRQRQLQQQQQQQRSYRKYSPYGPRGNYTRVMGIGRGGPSRRAGRGRVSAPYHHRSMTLVLNDPNKEDKPADDPIPTNNNNYAEIKNNNTGNGVIKCQIENNDTQQQDQFITRVTKGSMSLVNKKVYEDDQKRVFEISQALNDLKEKERLHVERKLVSSIISKNRKNYESYNRISIKDGKFISIKNGFILVPTTSPSNFEDILIYNDKKYMKDGNYNYELTNHYKLQILKEISSTNIKKNENCRFFSRLGYCDNKNCKFLHDKDSISLCKNILSIGKCHNNDCKLSHKPNQFNSPSCKFYNNGFKCSNKNCLYNHKLEDMNSLTCRNFAINGFCKSGRKCEFKHYFNCPDFEEYGFCFSGKSCKLRHPSHPNTLINKSNNNSNNNDNKTNGGSIITNKLDDTNTKSLRNEDNDQINIINSGINNNNNKLNFSLLQDSLKSLNDNNANNNEEEEGNDDDGGDNRNGIESGVESNPIRISQVDDSKDNGINDNSDFINL</sequence>
<name>A0ACB5TTE6_CANBO</name>
<proteinExistence type="predicted"/>
<keyword evidence="2" id="KW-1185">Reference proteome</keyword>
<accession>A0ACB5TTE6</accession>
<evidence type="ECO:0000313" key="2">
    <source>
        <dbReference type="Proteomes" id="UP001165101"/>
    </source>
</evidence>
<evidence type="ECO:0000313" key="1">
    <source>
        <dbReference type="EMBL" id="GME94477.1"/>
    </source>
</evidence>
<comment type="caution">
    <text evidence="1">The sequence shown here is derived from an EMBL/GenBank/DDBJ whole genome shotgun (WGS) entry which is preliminary data.</text>
</comment>
<dbReference type="EMBL" id="BSXV01001966">
    <property type="protein sequence ID" value="GME94477.1"/>
    <property type="molecule type" value="Genomic_DNA"/>
</dbReference>